<evidence type="ECO:0000256" key="1">
    <source>
        <dbReference type="SAM" id="MobiDB-lite"/>
    </source>
</evidence>
<accession>A0A918LL99</accession>
<dbReference type="AlphaFoldDB" id="A0A918LL99"/>
<name>A0A918LL99_STRGD</name>
<reference evidence="2" key="2">
    <citation type="submission" date="2020-09" db="EMBL/GenBank/DDBJ databases">
        <authorList>
            <person name="Sun Q."/>
            <person name="Ohkuma M."/>
        </authorList>
    </citation>
    <scope>NUCLEOTIDE SEQUENCE</scope>
    <source>
        <strain evidence="2">JCM 4234</strain>
    </source>
</reference>
<comment type="caution">
    <text evidence="2">The sequence shown here is derived from an EMBL/GenBank/DDBJ whole genome shotgun (WGS) entry which is preliminary data.</text>
</comment>
<feature type="region of interest" description="Disordered" evidence="1">
    <location>
        <begin position="85"/>
        <end position="113"/>
    </location>
</feature>
<sequence>MGTAVFDPLVMGMSSPLFPARAGPVPYVRPFCRAWRDSAVAPPVNCRTGHGNPGRGQPVTRSQVSLYQKIAFRACPFSSSSLALGTPGHGGHGKQPSYRSPQPAHRGLNLGAMTSPRSTYGGGYYSASFPDTPIYDSLVAERGTPQIAPIRVPAAYDAPGGHLPALPSALPALPAAPSQPAYGYPQQAPQPAPLQQAPAAYIPQQMTAPRGYPAPHQQPQQPRPAAPVPSGYEAMRPAAPRPAQAPAPYQDPYNNQQYRGY</sequence>
<reference evidence="2" key="1">
    <citation type="journal article" date="2014" name="Int. J. Syst. Evol. Microbiol.">
        <title>Complete genome sequence of Corynebacterium casei LMG S-19264T (=DSM 44701T), isolated from a smear-ripened cheese.</title>
        <authorList>
            <consortium name="US DOE Joint Genome Institute (JGI-PGF)"/>
            <person name="Walter F."/>
            <person name="Albersmeier A."/>
            <person name="Kalinowski J."/>
            <person name="Ruckert C."/>
        </authorList>
    </citation>
    <scope>NUCLEOTIDE SEQUENCE</scope>
    <source>
        <strain evidence="2">JCM 4234</strain>
    </source>
</reference>
<dbReference type="Pfam" id="PF20348">
    <property type="entry name" value="DUF6643"/>
    <property type="match status" value="1"/>
</dbReference>
<organism evidence="2 3">
    <name type="scientific">Streptomyces griseoviridis</name>
    <dbReference type="NCBI Taxonomy" id="45398"/>
    <lineage>
        <taxon>Bacteria</taxon>
        <taxon>Bacillati</taxon>
        <taxon>Actinomycetota</taxon>
        <taxon>Actinomycetes</taxon>
        <taxon>Kitasatosporales</taxon>
        <taxon>Streptomycetaceae</taxon>
        <taxon>Streptomyces</taxon>
    </lineage>
</organism>
<gene>
    <name evidence="2" type="ORF">GCM10010238_67120</name>
</gene>
<proteinExistence type="predicted"/>
<feature type="region of interest" description="Disordered" evidence="1">
    <location>
        <begin position="207"/>
        <end position="261"/>
    </location>
</feature>
<dbReference type="EMBL" id="BMSL01000038">
    <property type="protein sequence ID" value="GGS69046.1"/>
    <property type="molecule type" value="Genomic_DNA"/>
</dbReference>
<dbReference type="Proteomes" id="UP000653493">
    <property type="component" value="Unassembled WGS sequence"/>
</dbReference>
<keyword evidence="3" id="KW-1185">Reference proteome</keyword>
<evidence type="ECO:0000313" key="2">
    <source>
        <dbReference type="EMBL" id="GGS69046.1"/>
    </source>
</evidence>
<evidence type="ECO:0000313" key="3">
    <source>
        <dbReference type="Proteomes" id="UP000653493"/>
    </source>
</evidence>
<dbReference type="InterPro" id="IPR046585">
    <property type="entry name" value="DUF6643"/>
</dbReference>
<protein>
    <submittedName>
        <fullName evidence="2">Uncharacterized protein</fullName>
    </submittedName>
</protein>